<evidence type="ECO:0000256" key="2">
    <source>
        <dbReference type="ARBA" id="ARBA00009239"/>
    </source>
</evidence>
<comment type="subcellular location">
    <subcellularLocation>
        <location evidence="1 9">Golgi apparatus</location>
        <location evidence="1 9">Golgi stack membrane</location>
        <topology evidence="1 9">Single-pass type II membrane protein</topology>
    </subcellularLocation>
</comment>
<dbReference type="PANTHER" id="PTHR12369:SF13">
    <property type="entry name" value="HEXOSYLTRANSFERASE"/>
    <property type="match status" value="1"/>
</dbReference>
<evidence type="ECO:0000256" key="5">
    <source>
        <dbReference type="ARBA" id="ARBA00022968"/>
    </source>
</evidence>
<evidence type="ECO:0000256" key="8">
    <source>
        <dbReference type="ARBA" id="ARBA00023136"/>
    </source>
</evidence>
<evidence type="ECO:0000256" key="6">
    <source>
        <dbReference type="ARBA" id="ARBA00022989"/>
    </source>
</evidence>
<dbReference type="Proteomes" id="UP000829291">
    <property type="component" value="Chromosome 4"/>
</dbReference>
<dbReference type="GeneID" id="107224364"/>
<dbReference type="InterPro" id="IPR051227">
    <property type="entry name" value="CS_glycosyltransferase"/>
</dbReference>
<keyword evidence="10" id="KW-1185">Reference proteome</keyword>
<dbReference type="PANTHER" id="PTHR12369">
    <property type="entry name" value="CHONDROITIN SYNTHASE"/>
    <property type="match status" value="1"/>
</dbReference>
<keyword evidence="6 9" id="KW-1133">Transmembrane helix</keyword>
<accession>A0A6J0C0D1</accession>
<keyword evidence="8 9" id="KW-0472">Membrane</keyword>
<dbReference type="OrthoDB" id="9985088at2759"/>
<evidence type="ECO:0000256" key="1">
    <source>
        <dbReference type="ARBA" id="ARBA00004447"/>
    </source>
</evidence>
<gene>
    <name evidence="11" type="primary">LOC107224364</name>
</gene>
<dbReference type="InterPro" id="IPR008428">
    <property type="entry name" value="Chond_GalNAc"/>
</dbReference>
<evidence type="ECO:0000256" key="3">
    <source>
        <dbReference type="ARBA" id="ARBA00022679"/>
    </source>
</evidence>
<organism evidence="11">
    <name type="scientific">Neodiprion lecontei</name>
    <name type="common">Redheaded pine sawfly</name>
    <dbReference type="NCBI Taxonomy" id="441921"/>
    <lineage>
        <taxon>Eukaryota</taxon>
        <taxon>Metazoa</taxon>
        <taxon>Ecdysozoa</taxon>
        <taxon>Arthropoda</taxon>
        <taxon>Hexapoda</taxon>
        <taxon>Insecta</taxon>
        <taxon>Pterygota</taxon>
        <taxon>Neoptera</taxon>
        <taxon>Endopterygota</taxon>
        <taxon>Hymenoptera</taxon>
        <taxon>Tenthredinoidea</taxon>
        <taxon>Diprionidae</taxon>
        <taxon>Diprioninae</taxon>
        <taxon>Neodiprion</taxon>
    </lineage>
</organism>
<keyword evidence="5 9" id="KW-0735">Signal-anchor</keyword>
<dbReference type="InParanoid" id="A0A6J0C0D1"/>
<sequence length="768" mass="88262">MNTITKVFLSYCRSNVYLIFGMCFGLCISSFFTPTNDGDCLETVEDLAPPLSVPKFSDIYEPKMNLEGKPLRAKKTPKVFMRPRYYSTELGIREKLFVGVLTSREYLYSRGVAQNKTIAHLVDKIRYFISITEGAKPNVSLPGIVGFTDTRSILKPFHVLKYITDNYLEDYDYYYLIKDLTYVDVRKMTKLVNKISISQDVHLGIASKFGTYCSLDSGILLSNSVIRKMKNNLDWCVRNTYSDSDDVNFGRCIVHSSSLPCSDAIQGQTIKSTVLNESFALETNLYASIAQNYSESPISVYPVFDHSTIYKLNAYIARLELTAVTDQISTLRQEILKTAKLEPEKDHSVTWPIGNQPGNKPPGRFDIVKWTYLNETHMASDKSLKNMQKFEGSVKTDIEYVIKAAADRIEGNYKGMLEYKKFLNGYKRYDASRGMDYILDLVFAETKTKEELVKRVEICKPLGKVEILTVPYVTENARVHLILTVNKFQKNETIKFMSHYAQTCMEKKDKTFLMVVLLYDVNSPSKDKDDVFFDVKQHALSLTEKYKKDQSKVTWLSIRLPSSVSSIELEPMLKIAVTDLVVRKFSPESLILFVETEMELKVDYLNRVRMNTISQWQVFSPMPFVEYHPDIAYSESKAKENELDINRNYGRYDEYNFNHVAFYAKDYTSIRKLAESIIPPVRADRDIATVLKPSEQNLINSAFELFILFGDLHPFRALEPALKIRYKEMNCRGTQSDITHIDCMKARSLNLGNRGQLAKLILQYQHSN</sequence>
<dbReference type="FunCoup" id="A0A6J0C0D1">
    <property type="interactions" value="560"/>
</dbReference>
<dbReference type="GO" id="GO:0047238">
    <property type="term" value="F:glucuronosyl-N-acetylgalactosaminyl-proteoglycan 4-beta-N-acetylgalactosaminyltransferase activity"/>
    <property type="evidence" value="ECO:0007669"/>
    <property type="project" value="TreeGrafter"/>
</dbReference>
<proteinExistence type="inferred from homology"/>
<dbReference type="RefSeq" id="XP_015519873.1">
    <property type="nucleotide sequence ID" value="XM_015664387.2"/>
</dbReference>
<name>A0A6J0C0D1_NEOLC</name>
<keyword evidence="3 9" id="KW-0808">Transferase</keyword>
<evidence type="ECO:0000313" key="11">
    <source>
        <dbReference type="RefSeq" id="XP_015519873.1"/>
    </source>
</evidence>
<dbReference type="EC" id="2.4.1.-" evidence="9"/>
<evidence type="ECO:0000256" key="4">
    <source>
        <dbReference type="ARBA" id="ARBA00022692"/>
    </source>
</evidence>
<protein>
    <recommendedName>
        <fullName evidence="9">Hexosyltransferase</fullName>
        <ecNumber evidence="9">2.4.1.-</ecNumber>
    </recommendedName>
</protein>
<dbReference type="KEGG" id="nlo:107224364"/>
<dbReference type="GO" id="GO:0032580">
    <property type="term" value="C:Golgi cisterna membrane"/>
    <property type="evidence" value="ECO:0007669"/>
    <property type="project" value="UniProtKB-SubCell"/>
</dbReference>
<evidence type="ECO:0000256" key="7">
    <source>
        <dbReference type="ARBA" id="ARBA00023034"/>
    </source>
</evidence>
<dbReference type="Gene3D" id="3.90.550.50">
    <property type="match status" value="1"/>
</dbReference>
<dbReference type="CTD" id="79586"/>
<evidence type="ECO:0000313" key="10">
    <source>
        <dbReference type="Proteomes" id="UP000829291"/>
    </source>
</evidence>
<evidence type="ECO:0000256" key="9">
    <source>
        <dbReference type="RuleBase" id="RU364016"/>
    </source>
</evidence>
<reference evidence="11" key="1">
    <citation type="submission" date="2025-08" db="UniProtKB">
        <authorList>
            <consortium name="RefSeq"/>
        </authorList>
    </citation>
    <scope>IDENTIFICATION</scope>
    <source>
        <tissue evidence="11">Thorax and Abdomen</tissue>
    </source>
</reference>
<dbReference type="AlphaFoldDB" id="A0A6J0C0D1"/>
<dbReference type="Pfam" id="PF05679">
    <property type="entry name" value="CHGN"/>
    <property type="match status" value="1"/>
</dbReference>
<keyword evidence="7 9" id="KW-0333">Golgi apparatus</keyword>
<keyword evidence="4 9" id="KW-0812">Transmembrane</keyword>
<comment type="similarity">
    <text evidence="2 9">Belongs to the chondroitin N-acetylgalactosaminyltransferase family.</text>
</comment>
<feature type="transmembrane region" description="Helical" evidence="9">
    <location>
        <begin position="12"/>
        <end position="32"/>
    </location>
</feature>